<dbReference type="EMBL" id="JBHTCJ010000012">
    <property type="protein sequence ID" value="MFC7343870.1"/>
    <property type="molecule type" value="Genomic_DNA"/>
</dbReference>
<evidence type="ECO:0000313" key="1">
    <source>
        <dbReference type="EMBL" id="MFC7343870.1"/>
    </source>
</evidence>
<organism evidence="1 2">
    <name type="scientific">Saccharopolyspora griseoalba</name>
    <dbReference type="NCBI Taxonomy" id="1431848"/>
    <lineage>
        <taxon>Bacteria</taxon>
        <taxon>Bacillati</taxon>
        <taxon>Actinomycetota</taxon>
        <taxon>Actinomycetes</taxon>
        <taxon>Pseudonocardiales</taxon>
        <taxon>Pseudonocardiaceae</taxon>
        <taxon>Saccharopolyspora</taxon>
    </lineage>
</organism>
<keyword evidence="2" id="KW-1185">Reference proteome</keyword>
<dbReference type="Gene3D" id="3.40.605.10">
    <property type="entry name" value="Aldehyde Dehydrogenase, Chain A, domain 1"/>
    <property type="match status" value="1"/>
</dbReference>
<dbReference type="RefSeq" id="WP_380671197.1">
    <property type="nucleotide sequence ID" value="NZ_JBHTCJ010000012.1"/>
</dbReference>
<dbReference type="InterPro" id="IPR016162">
    <property type="entry name" value="Ald_DH_N"/>
</dbReference>
<reference evidence="2" key="1">
    <citation type="journal article" date="2019" name="Int. J. Syst. Evol. Microbiol.">
        <title>The Global Catalogue of Microorganisms (GCM) 10K type strain sequencing project: providing services to taxonomists for standard genome sequencing and annotation.</title>
        <authorList>
            <consortium name="The Broad Institute Genomics Platform"/>
            <consortium name="The Broad Institute Genome Sequencing Center for Infectious Disease"/>
            <person name="Wu L."/>
            <person name="Ma J."/>
        </authorList>
    </citation>
    <scope>NUCLEOTIDE SEQUENCE [LARGE SCALE GENOMIC DNA]</scope>
    <source>
        <strain evidence="2">WLHS5</strain>
    </source>
</reference>
<evidence type="ECO:0000313" key="2">
    <source>
        <dbReference type="Proteomes" id="UP001596504"/>
    </source>
</evidence>
<comment type="caution">
    <text evidence="1">The sequence shown here is derived from an EMBL/GenBank/DDBJ whole genome shotgun (WGS) entry which is preliminary data.</text>
</comment>
<accession>A0ABW2LQH6</accession>
<dbReference type="Proteomes" id="UP001596504">
    <property type="component" value="Unassembled WGS sequence"/>
</dbReference>
<protein>
    <submittedName>
        <fullName evidence="1">Uncharacterized protein</fullName>
    </submittedName>
</protein>
<sequence length="74" mass="7833">MAVTPAQLRGGPYPATPAVSHTSARTAAIDRFLRPVSYQDYPDALLPAALRDANSLGLPRTVDDVGNRNVAEAD</sequence>
<proteinExistence type="predicted"/>
<name>A0ABW2LQH6_9PSEU</name>
<gene>
    <name evidence="1" type="ORF">ACFQRI_20890</name>
</gene>